<sequence length="146" mass="16194">MTCSLLSIQLFSGCDTLACAFESLAFGVTVACGMNTFFLWVIAAIPSYGATWEQQVVSSQSEYWCSRLSSTTWKILTIFKLGSIASSVLSVVYEVVQVRKGSMLLAFAMLCPFAVLLGGILAWYDLELLKIKQFDSLWLCFLSHMK</sequence>
<name>A0A6J1G0V6_CUCMO</name>
<keyword evidence="1" id="KW-0472">Membrane</keyword>
<evidence type="ECO:0000313" key="2">
    <source>
        <dbReference type="Proteomes" id="UP000504609"/>
    </source>
</evidence>
<organism evidence="2 3">
    <name type="scientific">Cucurbita moschata</name>
    <name type="common">Winter crookneck squash</name>
    <name type="synonym">Cucurbita pepo var. moschata</name>
    <dbReference type="NCBI Taxonomy" id="3662"/>
    <lineage>
        <taxon>Eukaryota</taxon>
        <taxon>Viridiplantae</taxon>
        <taxon>Streptophyta</taxon>
        <taxon>Embryophyta</taxon>
        <taxon>Tracheophyta</taxon>
        <taxon>Spermatophyta</taxon>
        <taxon>Magnoliopsida</taxon>
        <taxon>eudicotyledons</taxon>
        <taxon>Gunneridae</taxon>
        <taxon>Pentapetalae</taxon>
        <taxon>rosids</taxon>
        <taxon>fabids</taxon>
        <taxon>Cucurbitales</taxon>
        <taxon>Cucurbitaceae</taxon>
        <taxon>Cucurbiteae</taxon>
        <taxon>Cucurbita</taxon>
    </lineage>
</organism>
<feature type="transmembrane region" description="Helical" evidence="1">
    <location>
        <begin position="71"/>
        <end position="92"/>
    </location>
</feature>
<accession>A0A6J1G0V6</accession>
<feature type="transmembrane region" description="Helical" evidence="1">
    <location>
        <begin position="104"/>
        <end position="124"/>
    </location>
</feature>
<feature type="transmembrane region" description="Helical" evidence="1">
    <location>
        <begin position="26"/>
        <end position="50"/>
    </location>
</feature>
<dbReference type="GeneID" id="111449653"/>
<dbReference type="RefSeq" id="XP_022945415.1">
    <property type="nucleotide sequence ID" value="XM_023089647.1"/>
</dbReference>
<dbReference type="AlphaFoldDB" id="A0A6J1G0V6"/>
<keyword evidence="1" id="KW-0812">Transmembrane</keyword>
<dbReference type="KEGG" id="cmos:111449653"/>
<dbReference type="Proteomes" id="UP000504609">
    <property type="component" value="Unplaced"/>
</dbReference>
<keyword evidence="1" id="KW-1133">Transmembrane helix</keyword>
<protein>
    <submittedName>
        <fullName evidence="3">Choline/ethanolaminephosphotransferase 1-like isoform X1</fullName>
    </submittedName>
</protein>
<gene>
    <name evidence="3" type="primary">LOC111449653</name>
</gene>
<evidence type="ECO:0000256" key="1">
    <source>
        <dbReference type="SAM" id="Phobius"/>
    </source>
</evidence>
<reference evidence="3" key="1">
    <citation type="submission" date="2025-08" db="UniProtKB">
        <authorList>
            <consortium name="RefSeq"/>
        </authorList>
    </citation>
    <scope>IDENTIFICATION</scope>
    <source>
        <tissue evidence="3">Young leaves</tissue>
    </source>
</reference>
<proteinExistence type="predicted"/>
<evidence type="ECO:0000313" key="3">
    <source>
        <dbReference type="RefSeq" id="XP_022945415.1"/>
    </source>
</evidence>
<keyword evidence="2" id="KW-1185">Reference proteome</keyword>